<proteinExistence type="predicted"/>
<dbReference type="OrthoDB" id="3029913at2759"/>
<evidence type="ECO:0000313" key="1">
    <source>
        <dbReference type="EMBL" id="PPJ57973.1"/>
    </source>
</evidence>
<organism evidence="1 2">
    <name type="scientific">Cercospora berteroae</name>
    <dbReference type="NCBI Taxonomy" id="357750"/>
    <lineage>
        <taxon>Eukaryota</taxon>
        <taxon>Fungi</taxon>
        <taxon>Dikarya</taxon>
        <taxon>Ascomycota</taxon>
        <taxon>Pezizomycotina</taxon>
        <taxon>Dothideomycetes</taxon>
        <taxon>Dothideomycetidae</taxon>
        <taxon>Mycosphaerellales</taxon>
        <taxon>Mycosphaerellaceae</taxon>
        <taxon>Cercospora</taxon>
    </lineage>
</organism>
<dbReference type="AlphaFoldDB" id="A0A2S6CE50"/>
<protein>
    <submittedName>
        <fullName evidence="1">Uncharacterized protein</fullName>
    </submittedName>
</protein>
<comment type="caution">
    <text evidence="1">The sequence shown here is derived from an EMBL/GenBank/DDBJ whole genome shotgun (WGS) entry which is preliminary data.</text>
</comment>
<sequence>MSAPDRTSYSLRLHSARLPGLQQGETYLVSASQDISYVDANGTAQTPRDAALSATQQAFKVEGSRYALDKSTLHSVYPPEGHADAWNILPHIVFKSPALPWSHRVTGEEDATQPYVGLLLFTEDELRADAVFLAALDSIVGASTFGHAHRLGATFSVPLTEPQVEAYVDTSIGARSGGSRTETLFLPPNLYHAVFAKAKQFQPLAHVRTVDTTHHAGAPGDQMRAFSVCVSARTGPSAIRAPTKVYAHLCVLPQPYRPTQRGERCAVVSLHSWSYVCQPHAYKSLLDDFDQLGRSVGPLRAPIGNDAVQQAAWGRARLAMGYTMAHYVPQSGEHTVCMYRGMLSPYPKFPPDLPPSDTGAELDIVDKTVGVVDTTYRIAWETGRLMMLSNKQVSAALVRLRGSAHELCAAATKTAENRALSVHETAVKLPTMVQNLHATAVNVGEAAFGSRWVKKPGVSMRPLFSLNNASLQAKYLANIGHVTARFAMAEHDELEQPKTTVRTAAFALAADAQTGRFDGSNRPVSTDYASLLQWILDRWQLKSIPWHSLVADPTHLPPESIRSFYVDHVWFRAFADGALSVGEHYTDDDDVRECLKHCMDQILGQDASNNMAKQIPEWGMLIRSEIVSKFHNLKIVAPRIAGQPQADDVLRSEVVDGGSTLLLLFDRCPAAGQFPDGITLLVPEHQMRFAVGDSETWTFNARTGGAERLKFNWHLVTIADQSPTQVPAPRLYSIVDGSDSAFDFEWSLLRPQKLVRDLTLALGREQLAKNPSSVLATQLMTRSPELRLADSARDQELKVVGRRLLSKARRADSGVKHPLPMKTEPLGLELPPIKDPLPVPESVSHDQLPAWVQGALARYYKVSLDVDGFWLRKLHPLAEDPPASSPAGFAIDVYNRETKLDWRHQDKWQAFSGLPAQEPKNFGRVLLACKFGKRVYPSNVRFRINPSGVPLELIGSGRTSITLTLHIGGGNDSGPNAFCALGSPEVSLPRCILVGSSRAFWSTTVRRDREQIAGTSAYSNVLRIRLQSRNNQELRPDQRWLIQPIEFRLENVCLAWANPQDGTGAHHSALGITIASNAQSDARNAPPNVTEYQTSIKTYAMDLEVEPPQRDVPDLIGRTT</sequence>
<reference evidence="2" key="1">
    <citation type="journal article" date="2017" name="bioRxiv">
        <title>Conservation of a gene cluster reveals novel cercosporin biosynthetic mechanisms and extends production to the genus Colletotrichum.</title>
        <authorList>
            <person name="de Jonge R."/>
            <person name="Ebert M.K."/>
            <person name="Huitt-Roehl C.R."/>
            <person name="Pal P."/>
            <person name="Suttle J.C."/>
            <person name="Spanner R.E."/>
            <person name="Neubauer J.D."/>
            <person name="Jurick W.M.II."/>
            <person name="Stott K.A."/>
            <person name="Secor G.A."/>
            <person name="Thomma B.P.H.J."/>
            <person name="Van de Peer Y."/>
            <person name="Townsend C.A."/>
            <person name="Bolton M.D."/>
        </authorList>
    </citation>
    <scope>NUCLEOTIDE SEQUENCE [LARGE SCALE GENOMIC DNA]</scope>
    <source>
        <strain evidence="2">CBS538.71</strain>
    </source>
</reference>
<name>A0A2S6CE50_9PEZI</name>
<keyword evidence="2" id="KW-1185">Reference proteome</keyword>
<dbReference type="EMBL" id="PNEN01000481">
    <property type="protein sequence ID" value="PPJ57973.1"/>
    <property type="molecule type" value="Genomic_DNA"/>
</dbReference>
<dbReference type="STRING" id="357750.A0A2S6CE50"/>
<dbReference type="Proteomes" id="UP000237631">
    <property type="component" value="Unassembled WGS sequence"/>
</dbReference>
<gene>
    <name evidence="1" type="ORF">CBER1_09403</name>
</gene>
<evidence type="ECO:0000313" key="2">
    <source>
        <dbReference type="Proteomes" id="UP000237631"/>
    </source>
</evidence>
<accession>A0A2S6CE50</accession>